<accession>A0A3B1IL19</accession>
<proteinExistence type="predicted"/>
<dbReference type="GO" id="GO:0035102">
    <property type="term" value="C:PRC1 complex"/>
    <property type="evidence" value="ECO:0007669"/>
    <property type="project" value="InterPro"/>
</dbReference>
<dbReference type="AlphaFoldDB" id="A0A3B1IL19"/>
<feature type="compositionally biased region" description="Basic and acidic residues" evidence="1">
    <location>
        <begin position="195"/>
        <end position="218"/>
    </location>
</feature>
<sequence>MFVCLIGTVHGSRRTTYWILDSFLPLRRSECLSPAAILHVFRLIYLGGLKILYPGLFYFFLSLSLSLSLSLREERDRAQAHRRKGLRPRRLILRNIYAMELRSAHKGPVKPPPRIRLSLARSVGAELEHSGRRFRAKVGGVFHHRQEKRKSRQCAFKRPNYAENPRQRPPTHKKDSAEEEEEDEEEEEEEEEWEEKEREMRKRRKTEKDDEKTTDMRHDIASVKKMAVDHASSMEQEAVVMANQSDHCVSSDESGDQPTKPFHSDSSSLVQRLTDQSAISTITDTHEQEPITDRSGGGAYVLTSDDETKSDQSLISSTESVSSLKGAGSIDRVQRRASVIQLIDSCVQGQVRGAGQADGSVDEPERGTDKDEVTAECTTTLQLSAEVTTKADDDTLHPGKVIVTDVTINSLTVTFKEAMTAEGFFSGYGLQV</sequence>
<dbReference type="Proteomes" id="UP000018467">
    <property type="component" value="Unassembled WGS sequence"/>
</dbReference>
<dbReference type="InParanoid" id="A0A3B1IL19"/>
<dbReference type="InterPro" id="IPR043000">
    <property type="entry name" value="CBX7"/>
</dbReference>
<dbReference type="GO" id="GO:0000122">
    <property type="term" value="P:negative regulation of transcription by RNA polymerase II"/>
    <property type="evidence" value="ECO:0007669"/>
    <property type="project" value="TreeGrafter"/>
</dbReference>
<keyword evidence="3" id="KW-1185">Reference proteome</keyword>
<reference evidence="3" key="2">
    <citation type="journal article" date="2014" name="Nat. Commun.">
        <title>The cavefish genome reveals candidate genes for eye loss.</title>
        <authorList>
            <person name="McGaugh S.E."/>
            <person name="Gross J.B."/>
            <person name="Aken B."/>
            <person name="Blin M."/>
            <person name="Borowsky R."/>
            <person name="Chalopin D."/>
            <person name="Hinaux H."/>
            <person name="Jeffery W.R."/>
            <person name="Keene A."/>
            <person name="Ma L."/>
            <person name="Minx P."/>
            <person name="Murphy D."/>
            <person name="O'Quin K.E."/>
            <person name="Retaux S."/>
            <person name="Rohner N."/>
            <person name="Searle S.M."/>
            <person name="Stahl B.A."/>
            <person name="Tabin C."/>
            <person name="Volff J.N."/>
            <person name="Yoshizawa M."/>
            <person name="Warren W.C."/>
        </authorList>
    </citation>
    <scope>NUCLEOTIDE SEQUENCE [LARGE SCALE GENOMIC DNA]</scope>
    <source>
        <strain evidence="3">female</strain>
    </source>
</reference>
<feature type="compositionally biased region" description="Polar residues" evidence="1">
    <location>
        <begin position="264"/>
        <end position="283"/>
    </location>
</feature>
<dbReference type="PANTHER" id="PTHR47277:SF1">
    <property type="entry name" value="CHROMOBOX PROTEIN HOMOLOG 7"/>
    <property type="match status" value="1"/>
</dbReference>
<dbReference type="GeneTree" id="ENSGT00940000158365"/>
<dbReference type="Bgee" id="ENSAMXG00000013576">
    <property type="expression patterns" value="Expressed in brain and 14 other cell types or tissues"/>
</dbReference>
<protein>
    <submittedName>
        <fullName evidence="2">Chromobox homolog 7a</fullName>
    </submittedName>
</protein>
<feature type="compositionally biased region" description="Basic residues" evidence="1">
    <location>
        <begin position="137"/>
        <end position="152"/>
    </location>
</feature>
<feature type="region of interest" description="Disordered" evidence="1">
    <location>
        <begin position="137"/>
        <end position="218"/>
    </location>
</feature>
<feature type="region of interest" description="Disordered" evidence="1">
    <location>
        <begin position="245"/>
        <end position="328"/>
    </location>
</feature>
<reference evidence="3" key="1">
    <citation type="submission" date="2013-03" db="EMBL/GenBank/DDBJ databases">
        <authorList>
            <person name="Jeffery W."/>
            <person name="Warren W."/>
            <person name="Wilson R.K."/>
        </authorList>
    </citation>
    <scope>NUCLEOTIDE SEQUENCE</scope>
    <source>
        <strain evidence="3">female</strain>
    </source>
</reference>
<name>A0A3B1IL19_ASTMX</name>
<organism evidence="2 3">
    <name type="scientific">Astyanax mexicanus</name>
    <name type="common">Blind cave fish</name>
    <name type="synonym">Astyanax fasciatus mexicanus</name>
    <dbReference type="NCBI Taxonomy" id="7994"/>
    <lineage>
        <taxon>Eukaryota</taxon>
        <taxon>Metazoa</taxon>
        <taxon>Chordata</taxon>
        <taxon>Craniata</taxon>
        <taxon>Vertebrata</taxon>
        <taxon>Euteleostomi</taxon>
        <taxon>Actinopterygii</taxon>
        <taxon>Neopterygii</taxon>
        <taxon>Teleostei</taxon>
        <taxon>Ostariophysi</taxon>
        <taxon>Characiformes</taxon>
        <taxon>Characoidei</taxon>
        <taxon>Acestrorhamphidae</taxon>
        <taxon>Acestrorhamphinae</taxon>
        <taxon>Astyanax</taxon>
    </lineage>
</organism>
<reference evidence="2" key="4">
    <citation type="submission" date="2025-09" db="UniProtKB">
        <authorList>
            <consortium name="Ensembl"/>
        </authorList>
    </citation>
    <scope>IDENTIFICATION</scope>
</reference>
<dbReference type="Ensembl" id="ENSAMXT00000041089.1">
    <property type="protein sequence ID" value="ENSAMXP00000030421.1"/>
    <property type="gene ID" value="ENSAMXG00000013576.2"/>
</dbReference>
<dbReference type="PANTHER" id="PTHR47277">
    <property type="entry name" value="CHROMOBOX PROTEIN HOMOLOG 7"/>
    <property type="match status" value="1"/>
</dbReference>
<dbReference type="Pfam" id="PF17218">
    <property type="entry name" value="CBX7_C"/>
    <property type="match status" value="1"/>
</dbReference>
<feature type="compositionally biased region" description="Acidic residues" evidence="1">
    <location>
        <begin position="177"/>
        <end position="194"/>
    </location>
</feature>
<evidence type="ECO:0000313" key="3">
    <source>
        <dbReference type="Proteomes" id="UP000018467"/>
    </source>
</evidence>
<evidence type="ECO:0000256" key="1">
    <source>
        <dbReference type="SAM" id="MobiDB-lite"/>
    </source>
</evidence>
<feature type="compositionally biased region" description="Low complexity" evidence="1">
    <location>
        <begin position="313"/>
        <end position="323"/>
    </location>
</feature>
<evidence type="ECO:0000313" key="2">
    <source>
        <dbReference type="Ensembl" id="ENSAMXP00000030421.1"/>
    </source>
</evidence>
<dbReference type="STRING" id="7994.ENSAMXP00000030421"/>
<reference evidence="2" key="3">
    <citation type="submission" date="2025-08" db="UniProtKB">
        <authorList>
            <consortium name="Ensembl"/>
        </authorList>
    </citation>
    <scope>IDENTIFICATION</scope>
</reference>
<dbReference type="InterPro" id="IPR033773">
    <property type="entry name" value="CBX7_C"/>
</dbReference>